<evidence type="ECO:0000313" key="10">
    <source>
        <dbReference type="Proteomes" id="UP000230423"/>
    </source>
</evidence>
<reference evidence="9 10" key="1">
    <citation type="submission" date="2015-09" db="EMBL/GenBank/DDBJ databases">
        <title>Draft genome of the parasitic nematode Teladorsagia circumcincta isolate WARC Sus (inbred).</title>
        <authorList>
            <person name="Mitreva M."/>
        </authorList>
    </citation>
    <scope>NUCLEOTIDE SEQUENCE [LARGE SCALE GENOMIC DNA]</scope>
    <source>
        <strain evidence="9 10">S</strain>
    </source>
</reference>
<evidence type="ECO:0000256" key="2">
    <source>
        <dbReference type="ARBA" id="ARBA00012368"/>
    </source>
</evidence>
<evidence type="ECO:0000256" key="3">
    <source>
        <dbReference type="ARBA" id="ARBA00022801"/>
    </source>
</evidence>
<keyword evidence="4 7" id="KW-0442">Lipid degradation</keyword>
<evidence type="ECO:0000256" key="6">
    <source>
        <dbReference type="ARBA" id="ARBA00023224"/>
    </source>
</evidence>
<dbReference type="InterPro" id="IPR000909">
    <property type="entry name" value="PLipase_C_PInositol-sp_X_dom"/>
</dbReference>
<evidence type="ECO:0000313" key="9">
    <source>
        <dbReference type="EMBL" id="PIO63024.1"/>
    </source>
</evidence>
<dbReference type="GO" id="GO:0007186">
    <property type="term" value="P:G protein-coupled receptor signaling pathway"/>
    <property type="evidence" value="ECO:0007669"/>
    <property type="project" value="TreeGrafter"/>
</dbReference>
<dbReference type="GO" id="GO:0046488">
    <property type="term" value="P:phosphatidylinositol metabolic process"/>
    <property type="evidence" value="ECO:0007669"/>
    <property type="project" value="TreeGrafter"/>
</dbReference>
<dbReference type="PANTHER" id="PTHR10336:SF6">
    <property type="entry name" value="1-PHOSPHATIDYLINOSITOL 4,5-BISPHOSPHATE PHOSPHODIESTERASE EPSILON-1"/>
    <property type="match status" value="1"/>
</dbReference>
<dbReference type="Gene3D" id="1.10.238.10">
    <property type="entry name" value="EF-hand"/>
    <property type="match status" value="1"/>
</dbReference>
<evidence type="ECO:0000256" key="1">
    <source>
        <dbReference type="ARBA" id="ARBA00001195"/>
    </source>
</evidence>
<dbReference type="SUPFAM" id="SSF51695">
    <property type="entry name" value="PLC-like phosphodiesterases"/>
    <property type="match status" value="1"/>
</dbReference>
<dbReference type="SUPFAM" id="SSF47473">
    <property type="entry name" value="EF-hand"/>
    <property type="match status" value="1"/>
</dbReference>
<evidence type="ECO:0000259" key="8">
    <source>
        <dbReference type="SMART" id="SM00148"/>
    </source>
</evidence>
<dbReference type="GO" id="GO:0016042">
    <property type="term" value="P:lipid catabolic process"/>
    <property type="evidence" value="ECO:0007669"/>
    <property type="project" value="UniProtKB-KW"/>
</dbReference>
<dbReference type="Gene3D" id="3.20.20.190">
    <property type="entry name" value="Phosphatidylinositol (PI) phosphodiesterase"/>
    <property type="match status" value="1"/>
</dbReference>
<sequence length="212" mass="24264">MGGLMDTSRSSLITPGMLKSFVNTHQMEMIDEEYAAKLIQKLRRPLEVWLKICDCIELLQEHEPDPICRQKNQMSFEGFVRFLCDPVNFAFVPETIEPDENELHLPLSCYYINSSHNTYLTGHQLKGPSSSEMYRQVLLSGCRCVELDCWDGDDGLPLIYHGHTLVSKIGFRQVVEIIKKSAFTTSDLPVILSIENHCSFQQQAKMAQMFKV</sequence>
<dbReference type="GO" id="GO:0051209">
    <property type="term" value="P:release of sequestered calcium ion into cytosol"/>
    <property type="evidence" value="ECO:0007669"/>
    <property type="project" value="TreeGrafter"/>
</dbReference>
<dbReference type="EC" id="3.1.4.11" evidence="2 7"/>
<evidence type="ECO:0000256" key="4">
    <source>
        <dbReference type="ARBA" id="ARBA00022963"/>
    </source>
</evidence>
<dbReference type="InterPro" id="IPR001192">
    <property type="entry name" value="PI-PLC_fam"/>
</dbReference>
<dbReference type="AlphaFoldDB" id="A0A2G9TYH4"/>
<gene>
    <name evidence="9" type="ORF">TELCIR_15394</name>
</gene>
<comment type="catalytic activity">
    <reaction evidence="1 7">
        <text>a 1,2-diacyl-sn-glycero-3-phospho-(1D-myo-inositol-4,5-bisphosphate) + H2O = 1D-myo-inositol 1,4,5-trisphosphate + a 1,2-diacyl-sn-glycerol + H(+)</text>
        <dbReference type="Rhea" id="RHEA:33179"/>
        <dbReference type="ChEBI" id="CHEBI:15377"/>
        <dbReference type="ChEBI" id="CHEBI:15378"/>
        <dbReference type="ChEBI" id="CHEBI:17815"/>
        <dbReference type="ChEBI" id="CHEBI:58456"/>
        <dbReference type="ChEBI" id="CHEBI:203600"/>
        <dbReference type="EC" id="3.1.4.11"/>
    </reaction>
</comment>
<dbReference type="InterPro" id="IPR011992">
    <property type="entry name" value="EF-hand-dom_pair"/>
</dbReference>
<protein>
    <recommendedName>
        <fullName evidence="2 7">Phosphoinositide phospholipase C</fullName>
        <ecNumber evidence="2 7">3.1.4.11</ecNumber>
    </recommendedName>
</protein>
<keyword evidence="5 7" id="KW-0443">Lipid metabolism</keyword>
<dbReference type="PRINTS" id="PR00390">
    <property type="entry name" value="PHPHLIPASEC"/>
</dbReference>
<dbReference type="FunFam" id="3.20.20.190:FF:000084">
    <property type="match status" value="1"/>
</dbReference>
<keyword evidence="10" id="KW-1185">Reference proteome</keyword>
<dbReference type="GO" id="GO:0048015">
    <property type="term" value="P:phosphatidylinositol-mediated signaling"/>
    <property type="evidence" value="ECO:0007669"/>
    <property type="project" value="TreeGrafter"/>
</dbReference>
<dbReference type="OrthoDB" id="269822at2759"/>
<dbReference type="CDD" id="cd08558">
    <property type="entry name" value="PI-PLCc_eukaryota"/>
    <property type="match status" value="1"/>
</dbReference>
<dbReference type="Pfam" id="PF00388">
    <property type="entry name" value="PI-PLC-X"/>
    <property type="match status" value="1"/>
</dbReference>
<name>A0A2G9TYH4_TELCI</name>
<organism evidence="9 10">
    <name type="scientific">Teladorsagia circumcincta</name>
    <name type="common">Brown stomach worm</name>
    <name type="synonym">Ostertagia circumcincta</name>
    <dbReference type="NCBI Taxonomy" id="45464"/>
    <lineage>
        <taxon>Eukaryota</taxon>
        <taxon>Metazoa</taxon>
        <taxon>Ecdysozoa</taxon>
        <taxon>Nematoda</taxon>
        <taxon>Chromadorea</taxon>
        <taxon>Rhabditida</taxon>
        <taxon>Rhabditina</taxon>
        <taxon>Rhabditomorpha</taxon>
        <taxon>Strongyloidea</taxon>
        <taxon>Trichostrongylidae</taxon>
        <taxon>Teladorsagia</taxon>
    </lineage>
</organism>
<dbReference type="InterPro" id="IPR017946">
    <property type="entry name" value="PLC-like_Pdiesterase_TIM-brl"/>
</dbReference>
<keyword evidence="3 7" id="KW-0378">Hydrolase</keyword>
<proteinExistence type="predicted"/>
<dbReference type="PANTHER" id="PTHR10336">
    <property type="entry name" value="PHOSPHOINOSITIDE-SPECIFIC PHOSPHOLIPASE C FAMILY PROTEIN"/>
    <property type="match status" value="1"/>
</dbReference>
<dbReference type="PROSITE" id="PS50007">
    <property type="entry name" value="PIPLC_X_DOMAIN"/>
    <property type="match status" value="1"/>
</dbReference>
<dbReference type="SMART" id="SM00148">
    <property type="entry name" value="PLCXc"/>
    <property type="match status" value="1"/>
</dbReference>
<dbReference type="GO" id="GO:0007265">
    <property type="term" value="P:Ras protein signal transduction"/>
    <property type="evidence" value="ECO:0007669"/>
    <property type="project" value="TreeGrafter"/>
</dbReference>
<dbReference type="EMBL" id="KZ351375">
    <property type="protein sequence ID" value="PIO63024.1"/>
    <property type="molecule type" value="Genomic_DNA"/>
</dbReference>
<accession>A0A2G9TYH4</accession>
<dbReference type="GO" id="GO:0004435">
    <property type="term" value="F:phosphatidylinositol-4,5-bisphosphate phospholipase C activity"/>
    <property type="evidence" value="ECO:0007669"/>
    <property type="project" value="UniProtKB-EC"/>
</dbReference>
<dbReference type="Proteomes" id="UP000230423">
    <property type="component" value="Unassembled WGS sequence"/>
</dbReference>
<keyword evidence="6" id="KW-0807">Transducer</keyword>
<feature type="domain" description="Phosphatidylinositol-specific phospholipase C X" evidence="8">
    <location>
        <begin position="101"/>
        <end position="211"/>
    </location>
</feature>
<evidence type="ECO:0000256" key="5">
    <source>
        <dbReference type="ARBA" id="ARBA00023098"/>
    </source>
</evidence>
<evidence type="ECO:0000256" key="7">
    <source>
        <dbReference type="RuleBase" id="RU361133"/>
    </source>
</evidence>